<evidence type="ECO:0000256" key="3">
    <source>
        <dbReference type="ARBA" id="ARBA00022692"/>
    </source>
</evidence>
<keyword evidence="8" id="KW-1185">Reference proteome</keyword>
<evidence type="ECO:0000313" key="8">
    <source>
        <dbReference type="Proteomes" id="UP000826234"/>
    </source>
</evidence>
<feature type="transmembrane region" description="Helical" evidence="6">
    <location>
        <begin position="40"/>
        <end position="61"/>
    </location>
</feature>
<comment type="similarity">
    <text evidence="2">Belongs to the CD225/Dispanin family.</text>
</comment>
<dbReference type="InterPro" id="IPR007593">
    <property type="entry name" value="CD225/Dispanin_fam"/>
</dbReference>
<dbReference type="Proteomes" id="UP000826234">
    <property type="component" value="Unassembled WGS sequence"/>
</dbReference>
<evidence type="ECO:0000256" key="4">
    <source>
        <dbReference type="ARBA" id="ARBA00022989"/>
    </source>
</evidence>
<evidence type="ECO:0000256" key="6">
    <source>
        <dbReference type="SAM" id="Phobius"/>
    </source>
</evidence>
<accession>A0ABQ7TA72</accession>
<reference evidence="7 8" key="1">
    <citation type="journal article" date="2022" name="Gigascience">
        <title>A chromosome-level genome assembly and annotation of the desert horned lizard, Phrynosoma platyrhinos, provides insight into chromosomal rearrangements among reptiles.</title>
        <authorList>
            <person name="Koochekian N."/>
            <person name="Ascanio A."/>
            <person name="Farleigh K."/>
            <person name="Card D.C."/>
            <person name="Schield D.R."/>
            <person name="Castoe T.A."/>
            <person name="Jezkova T."/>
        </authorList>
    </citation>
    <scope>NUCLEOTIDE SEQUENCE [LARGE SCALE GENOMIC DNA]</scope>
    <source>
        <tissue evidence="7">Liver</tissue>
    </source>
</reference>
<proteinExistence type="inferred from homology"/>
<organism evidence="7 8">
    <name type="scientific">Phrynosoma platyrhinos</name>
    <name type="common">Desert horned lizard</name>
    <dbReference type="NCBI Taxonomy" id="52577"/>
    <lineage>
        <taxon>Eukaryota</taxon>
        <taxon>Metazoa</taxon>
        <taxon>Chordata</taxon>
        <taxon>Craniata</taxon>
        <taxon>Vertebrata</taxon>
        <taxon>Euteleostomi</taxon>
        <taxon>Lepidosauria</taxon>
        <taxon>Squamata</taxon>
        <taxon>Bifurcata</taxon>
        <taxon>Unidentata</taxon>
        <taxon>Episquamata</taxon>
        <taxon>Toxicofera</taxon>
        <taxon>Iguania</taxon>
        <taxon>Phrynosomatidae</taxon>
        <taxon>Phrynosomatinae</taxon>
        <taxon>Phrynosoma</taxon>
    </lineage>
</organism>
<name>A0ABQ7TA72_PHRPL</name>
<comment type="subcellular location">
    <subcellularLocation>
        <location evidence="1">Membrane</location>
    </subcellularLocation>
</comment>
<evidence type="ECO:0000256" key="5">
    <source>
        <dbReference type="ARBA" id="ARBA00023136"/>
    </source>
</evidence>
<evidence type="ECO:0000256" key="2">
    <source>
        <dbReference type="ARBA" id="ARBA00006843"/>
    </source>
</evidence>
<evidence type="ECO:0000256" key="1">
    <source>
        <dbReference type="ARBA" id="ARBA00004370"/>
    </source>
</evidence>
<keyword evidence="4 6" id="KW-1133">Transmembrane helix</keyword>
<protein>
    <recommendedName>
        <fullName evidence="9">Transmembrane protein 265</fullName>
    </recommendedName>
</protein>
<keyword evidence="3 6" id="KW-0812">Transmembrane</keyword>
<gene>
    <name evidence="7" type="ORF">JD844_001308</name>
</gene>
<dbReference type="EMBL" id="JAIPUX010000521">
    <property type="protein sequence ID" value="KAH0626366.1"/>
    <property type="molecule type" value="Genomic_DNA"/>
</dbReference>
<sequence>MEPRNGSFPRDGAETSVMITSEMDPPAKPSPLRMHSLRNLAIASIICGCSCLGVLALIYAVKANEKQKAGSQELAIYWAQKSRCMSVLSIGVWLGLLILVPISIVLLSYLLSQVE</sequence>
<feature type="transmembrane region" description="Helical" evidence="6">
    <location>
        <begin position="87"/>
        <end position="111"/>
    </location>
</feature>
<dbReference type="Pfam" id="PF04505">
    <property type="entry name" value="CD225"/>
    <property type="match status" value="1"/>
</dbReference>
<evidence type="ECO:0008006" key="9">
    <source>
        <dbReference type="Google" id="ProtNLM"/>
    </source>
</evidence>
<keyword evidence="5 6" id="KW-0472">Membrane</keyword>
<comment type="caution">
    <text evidence="7">The sequence shown here is derived from an EMBL/GenBank/DDBJ whole genome shotgun (WGS) entry which is preliminary data.</text>
</comment>
<evidence type="ECO:0000313" key="7">
    <source>
        <dbReference type="EMBL" id="KAH0626366.1"/>
    </source>
</evidence>